<evidence type="ECO:0000256" key="5">
    <source>
        <dbReference type="ARBA" id="ARBA00023004"/>
    </source>
</evidence>
<dbReference type="InterPro" id="IPR002401">
    <property type="entry name" value="Cyt_P450_E_grp-I"/>
</dbReference>
<dbReference type="Proteomes" id="UP001521785">
    <property type="component" value="Unassembled WGS sequence"/>
</dbReference>
<keyword evidence="9" id="KW-1185">Reference proteome</keyword>
<accession>A0ABR3RP00</accession>
<evidence type="ECO:0000256" key="2">
    <source>
        <dbReference type="ARBA" id="ARBA00010617"/>
    </source>
</evidence>
<feature type="transmembrane region" description="Helical" evidence="7">
    <location>
        <begin position="43"/>
        <end position="63"/>
    </location>
</feature>
<dbReference type="Gene3D" id="1.10.630.10">
    <property type="entry name" value="Cytochrome P450"/>
    <property type="match status" value="1"/>
</dbReference>
<dbReference type="InterPro" id="IPR036396">
    <property type="entry name" value="Cyt_P450_sf"/>
</dbReference>
<feature type="transmembrane region" description="Helical" evidence="7">
    <location>
        <begin position="12"/>
        <end position="31"/>
    </location>
</feature>
<evidence type="ECO:0000256" key="6">
    <source>
        <dbReference type="RuleBase" id="RU000461"/>
    </source>
</evidence>
<gene>
    <name evidence="8" type="ORF">SLS60_003571</name>
</gene>
<dbReference type="PANTHER" id="PTHR24305">
    <property type="entry name" value="CYTOCHROME P450"/>
    <property type="match status" value="1"/>
</dbReference>
<evidence type="ECO:0000256" key="3">
    <source>
        <dbReference type="ARBA" id="ARBA00022617"/>
    </source>
</evidence>
<dbReference type="PANTHER" id="PTHR24305:SF210">
    <property type="entry name" value="CYTOCHROME P450 MONOOXYGENASE ASQL-RELATED"/>
    <property type="match status" value="1"/>
</dbReference>
<reference evidence="8 9" key="1">
    <citation type="submission" date="2024-02" db="EMBL/GenBank/DDBJ databases">
        <title>De novo assembly and annotation of 12 fungi associated with fruit tree decline syndrome in Ontario, Canada.</title>
        <authorList>
            <person name="Sulman M."/>
            <person name="Ellouze W."/>
            <person name="Ilyukhin E."/>
        </authorList>
    </citation>
    <scope>NUCLEOTIDE SEQUENCE [LARGE SCALE GENOMIC DNA]</scope>
    <source>
        <strain evidence="8 9">M42-189</strain>
    </source>
</reference>
<organism evidence="8 9">
    <name type="scientific">Paraconiothyrium brasiliense</name>
    <dbReference type="NCBI Taxonomy" id="300254"/>
    <lineage>
        <taxon>Eukaryota</taxon>
        <taxon>Fungi</taxon>
        <taxon>Dikarya</taxon>
        <taxon>Ascomycota</taxon>
        <taxon>Pezizomycotina</taxon>
        <taxon>Dothideomycetes</taxon>
        <taxon>Pleosporomycetidae</taxon>
        <taxon>Pleosporales</taxon>
        <taxon>Massarineae</taxon>
        <taxon>Didymosphaeriaceae</taxon>
        <taxon>Paraconiothyrium</taxon>
    </lineage>
</organism>
<evidence type="ECO:0000256" key="1">
    <source>
        <dbReference type="ARBA" id="ARBA00001971"/>
    </source>
</evidence>
<dbReference type="InterPro" id="IPR050121">
    <property type="entry name" value="Cytochrome_P450_monoxygenase"/>
</dbReference>
<dbReference type="CDD" id="cd11058">
    <property type="entry name" value="CYP60B-like"/>
    <property type="match status" value="1"/>
</dbReference>
<dbReference type="PRINTS" id="PR00463">
    <property type="entry name" value="EP450I"/>
</dbReference>
<dbReference type="Pfam" id="PF00067">
    <property type="entry name" value="p450"/>
    <property type="match status" value="1"/>
</dbReference>
<keyword evidence="3 6" id="KW-0349">Heme</keyword>
<evidence type="ECO:0008006" key="10">
    <source>
        <dbReference type="Google" id="ProtNLM"/>
    </source>
</evidence>
<dbReference type="EMBL" id="JAKJXO020000004">
    <property type="protein sequence ID" value="KAL1606170.1"/>
    <property type="molecule type" value="Genomic_DNA"/>
</dbReference>
<keyword evidence="4 6" id="KW-0479">Metal-binding</keyword>
<evidence type="ECO:0000313" key="8">
    <source>
        <dbReference type="EMBL" id="KAL1606170.1"/>
    </source>
</evidence>
<dbReference type="SUPFAM" id="SSF48264">
    <property type="entry name" value="Cytochrome P450"/>
    <property type="match status" value="1"/>
</dbReference>
<comment type="similarity">
    <text evidence="2 6">Belongs to the cytochrome P450 family.</text>
</comment>
<comment type="cofactor">
    <cofactor evidence="1">
        <name>heme</name>
        <dbReference type="ChEBI" id="CHEBI:30413"/>
    </cofactor>
</comment>
<keyword evidence="6" id="KW-0503">Monooxygenase</keyword>
<dbReference type="InterPro" id="IPR017972">
    <property type="entry name" value="Cyt_P450_CS"/>
</dbReference>
<evidence type="ECO:0000313" key="9">
    <source>
        <dbReference type="Proteomes" id="UP001521785"/>
    </source>
</evidence>
<protein>
    <recommendedName>
        <fullName evidence="10">Cytochrome P450</fullName>
    </recommendedName>
</protein>
<proteinExistence type="inferred from homology"/>
<keyword evidence="6" id="KW-0560">Oxidoreductase</keyword>
<dbReference type="PRINTS" id="PR00385">
    <property type="entry name" value="P450"/>
</dbReference>
<keyword evidence="7" id="KW-0812">Transmembrane</keyword>
<keyword evidence="5 6" id="KW-0408">Iron</keyword>
<name>A0ABR3RP00_9PLEO</name>
<comment type="caution">
    <text evidence="8">The sequence shown here is derived from an EMBL/GenBank/DDBJ whole genome shotgun (WGS) entry which is preliminary data.</text>
</comment>
<dbReference type="InterPro" id="IPR001128">
    <property type="entry name" value="Cyt_P450"/>
</dbReference>
<sequence length="555" mass="63899">MTLAVRGLLADFQPYSLEGVTLSIGLLLSFVSRLQSSYNAANFVWVALYFVHTFVYNVFFHPLRHIPGPLLARGSGIPYALRVRNGTIVPWVQELHQKYGDAVRLAPSDVSFISGETAWPDIYGFRTGKYRNTGAYLKDRTWFPKPLNGVWSIIQSDEEDHSRMRRNVSQAFSEKALRQQEALLQGYVDLLVHRLGEVGEDSEPVDIMRWYNYTTFDIITDLSFGEPLYCLRDNAYHVWVNLIFKSIRSTSLTAIRKKYVLFDCIDKLKNLFEDTTAPQRARKQFFDMASEKVTKRLEKETDRPDFFSFILKNQDAETKALSRDEMDSNAIIFLIAGSETTATTLSGTTYLLLKHPDKYTKLVHEIRSRFSSLSEITMEEVNKLNYLIACLQEGLRYYPPVPTGFPRVVPRGGNQISGHYIPEGTSVYVSQHATNHSMRNFKDPDVYVPERWLGDEKYVNDNRDAMNPFSFGPRNCLGKKYVLPSPLADIIIGRRFANSHLSSLAYAEMRLILAKVLFKYDLVLSNKTQDWIEEQRVFTLWEKPSLMVHLRPVQR</sequence>
<keyword evidence="7" id="KW-0472">Membrane</keyword>
<keyword evidence="7" id="KW-1133">Transmembrane helix</keyword>
<evidence type="ECO:0000256" key="7">
    <source>
        <dbReference type="SAM" id="Phobius"/>
    </source>
</evidence>
<dbReference type="PROSITE" id="PS00086">
    <property type="entry name" value="CYTOCHROME_P450"/>
    <property type="match status" value="1"/>
</dbReference>
<evidence type="ECO:0000256" key="4">
    <source>
        <dbReference type="ARBA" id="ARBA00022723"/>
    </source>
</evidence>